<dbReference type="SUPFAM" id="SSF53850">
    <property type="entry name" value="Periplasmic binding protein-like II"/>
    <property type="match status" value="1"/>
</dbReference>
<dbReference type="PANTHER" id="PTHR35936">
    <property type="entry name" value="MEMBRANE-BOUND LYTIC MUREIN TRANSGLYCOSYLASE F"/>
    <property type="match status" value="1"/>
</dbReference>
<gene>
    <name evidence="2" type="ORF">PSDVSF_32590</name>
</gene>
<organism evidence="2 3">
    <name type="scientific">Pseudodesulfovibrio sediminis</name>
    <dbReference type="NCBI Taxonomy" id="2810563"/>
    <lineage>
        <taxon>Bacteria</taxon>
        <taxon>Pseudomonadati</taxon>
        <taxon>Thermodesulfobacteriota</taxon>
        <taxon>Desulfovibrionia</taxon>
        <taxon>Desulfovibrionales</taxon>
        <taxon>Desulfovibrionaceae</taxon>
    </lineage>
</organism>
<sequence length="247" mass="28335">MRIVKLVLIVLCWSAVICPVAGAAEPLRFTTSIKPPFSTVDKTGFFDVLISELSQRIHTTIEIVRVPPARALVMVNEGLSDGELPRIAGLQEEFENLILVEEKLLDYTFVGFTWKEMEVDKWEDLAGKNVGYLIGWRIFEHNVPETEQVYKLRMPKLLFEMLNAKRIDVALYERYAGWEILKGGAPLPEIHELPKPLAVKGMYLYMNKKNAHLVPAVTRALREMKEDGTYQRIFDATLHVEEDIYFP</sequence>
<evidence type="ECO:0000256" key="1">
    <source>
        <dbReference type="SAM" id="SignalP"/>
    </source>
</evidence>
<dbReference type="Proteomes" id="UP001053296">
    <property type="component" value="Chromosome"/>
</dbReference>
<dbReference type="EMBL" id="AP024485">
    <property type="protein sequence ID" value="BCS90017.1"/>
    <property type="molecule type" value="Genomic_DNA"/>
</dbReference>
<evidence type="ECO:0000313" key="3">
    <source>
        <dbReference type="Proteomes" id="UP001053296"/>
    </source>
</evidence>
<evidence type="ECO:0000313" key="2">
    <source>
        <dbReference type="EMBL" id="BCS90017.1"/>
    </source>
</evidence>
<keyword evidence="1" id="KW-0732">Signal</keyword>
<feature type="chain" id="PRO_5045784637" evidence="1">
    <location>
        <begin position="24"/>
        <end position="247"/>
    </location>
</feature>
<proteinExistence type="predicted"/>
<name>A0ABN6EX63_9BACT</name>
<reference evidence="2" key="1">
    <citation type="journal article" date="2022" name="Arch. Microbiol.">
        <title>Pseudodesulfovibrio sediminis sp. nov., a mesophilic and neutrophilic sulfate-reducing bacterium isolated from sediment of a brackish lake.</title>
        <authorList>
            <person name="Takahashi A."/>
            <person name="Kojima H."/>
            <person name="Watanabe M."/>
            <person name="Fukui M."/>
        </authorList>
    </citation>
    <scope>NUCLEOTIDE SEQUENCE</scope>
    <source>
        <strain evidence="2">SF6</strain>
    </source>
</reference>
<dbReference type="Gene3D" id="3.40.190.10">
    <property type="entry name" value="Periplasmic binding protein-like II"/>
    <property type="match status" value="2"/>
</dbReference>
<accession>A0ABN6EX63</accession>
<feature type="signal peptide" evidence="1">
    <location>
        <begin position="1"/>
        <end position="23"/>
    </location>
</feature>
<protein>
    <submittedName>
        <fullName evidence="2">ABC transporter substrate-binding protein</fullName>
    </submittedName>
</protein>
<keyword evidence="3" id="KW-1185">Reference proteome</keyword>
<dbReference type="PANTHER" id="PTHR35936:SF35">
    <property type="entry name" value="L-CYSTINE-BINDING PROTEIN TCYJ"/>
    <property type="match status" value="1"/>
</dbReference>